<dbReference type="EMBL" id="BNCQ01000007">
    <property type="protein sequence ID" value="GIM00091.1"/>
    <property type="molecule type" value="Genomic_DNA"/>
</dbReference>
<feature type="transmembrane region" description="Helical" evidence="2">
    <location>
        <begin position="296"/>
        <end position="322"/>
    </location>
</feature>
<feature type="transmembrane region" description="Helical" evidence="2">
    <location>
        <begin position="268"/>
        <end position="290"/>
    </location>
</feature>
<protein>
    <submittedName>
        <fullName evidence="3">Uncharacterized protein</fullName>
    </submittedName>
</protein>
<proteinExistence type="predicted"/>
<dbReference type="AlphaFoldDB" id="A0A8J4DCB6"/>
<evidence type="ECO:0000256" key="2">
    <source>
        <dbReference type="SAM" id="Phobius"/>
    </source>
</evidence>
<dbReference type="OrthoDB" id="10459633at2759"/>
<feature type="region of interest" description="Disordered" evidence="1">
    <location>
        <begin position="338"/>
        <end position="421"/>
    </location>
</feature>
<reference evidence="3" key="1">
    <citation type="journal article" date="2021" name="Proc. Natl. Acad. Sci. U.S.A.">
        <title>Three genomes in the algal genus Volvox reveal the fate of a haploid sex-determining region after a transition to homothallism.</title>
        <authorList>
            <person name="Yamamoto K."/>
            <person name="Hamaji T."/>
            <person name="Kawai-Toyooka H."/>
            <person name="Matsuzaki R."/>
            <person name="Takahashi F."/>
            <person name="Nishimura Y."/>
            <person name="Kawachi M."/>
            <person name="Noguchi H."/>
            <person name="Minakuchi Y."/>
            <person name="Umen J.G."/>
            <person name="Toyoda A."/>
            <person name="Nozaki H."/>
        </authorList>
    </citation>
    <scope>NUCLEOTIDE SEQUENCE</scope>
    <source>
        <strain evidence="3">NIES-3785</strain>
    </source>
</reference>
<keyword evidence="2" id="KW-0812">Transmembrane</keyword>
<feature type="transmembrane region" description="Helical" evidence="2">
    <location>
        <begin position="65"/>
        <end position="86"/>
    </location>
</feature>
<evidence type="ECO:0000313" key="3">
    <source>
        <dbReference type="EMBL" id="GIM00091.1"/>
    </source>
</evidence>
<name>A0A8J4DCB6_9CHLO</name>
<keyword evidence="2" id="KW-0472">Membrane</keyword>
<feature type="compositionally biased region" description="Low complexity" evidence="1">
    <location>
        <begin position="356"/>
        <end position="366"/>
    </location>
</feature>
<dbReference type="Proteomes" id="UP000722791">
    <property type="component" value="Unassembled WGS sequence"/>
</dbReference>
<keyword evidence="2" id="KW-1133">Transmembrane helix</keyword>
<evidence type="ECO:0000256" key="1">
    <source>
        <dbReference type="SAM" id="MobiDB-lite"/>
    </source>
</evidence>
<accession>A0A8J4DCB6</accession>
<comment type="caution">
    <text evidence="3">The sequence shown here is derived from an EMBL/GenBank/DDBJ whole genome shotgun (WGS) entry which is preliminary data.</text>
</comment>
<sequence>MNMKIHPSSGQAELHANESRDKELLWDGTITGYIRKIFEAMGGEGFLGTLANKGRPNELRERLKAMWTTLGVVSALFAGVGLPTVISPQQKWQSDADASPVAKAMVYSIVVSFGLSFTVVVRLRHSTYIRLAPEGEDESYEARVYDLMQSFMPASNAPLHDWDNVPHPMHFVSRPYGMSRPQRDMRALSHAHRGTPVSDALDVLVYRVASQAGSRRDLYDLLFKVLPCACCSSQMSCTMLLFSIDMMPTEQSITAFIRRFQHLSDASIVIFIGSIVAMVVGCIASIYSNYGWRPFVILTTFFSLLLAFLGFAFLFIHTCNAFTILEYRRYGRSADTVPEQQSPAVHPELPLPSTSPPTQSQSQSQQQPPPSAIRGAVSMRGPQPSDSDEEGQRDGPYPAPVQVMQEGAGVLAARSGMRLIR</sequence>
<evidence type="ECO:0000313" key="4">
    <source>
        <dbReference type="Proteomes" id="UP000722791"/>
    </source>
</evidence>
<feature type="transmembrane region" description="Helical" evidence="2">
    <location>
        <begin position="106"/>
        <end position="123"/>
    </location>
</feature>
<gene>
    <name evidence="3" type="ORF">Vretimale_5023</name>
</gene>
<organism evidence="3 4">
    <name type="scientific">Volvox reticuliferus</name>
    <dbReference type="NCBI Taxonomy" id="1737510"/>
    <lineage>
        <taxon>Eukaryota</taxon>
        <taxon>Viridiplantae</taxon>
        <taxon>Chlorophyta</taxon>
        <taxon>core chlorophytes</taxon>
        <taxon>Chlorophyceae</taxon>
        <taxon>CS clade</taxon>
        <taxon>Chlamydomonadales</taxon>
        <taxon>Volvocaceae</taxon>
        <taxon>Volvox</taxon>
    </lineage>
</organism>